<organism evidence="1 2">
    <name type="scientific">Pinctada imbricata</name>
    <name type="common">Atlantic pearl-oyster</name>
    <name type="synonym">Pinctada martensii</name>
    <dbReference type="NCBI Taxonomy" id="66713"/>
    <lineage>
        <taxon>Eukaryota</taxon>
        <taxon>Metazoa</taxon>
        <taxon>Spiralia</taxon>
        <taxon>Lophotrochozoa</taxon>
        <taxon>Mollusca</taxon>
        <taxon>Bivalvia</taxon>
        <taxon>Autobranchia</taxon>
        <taxon>Pteriomorphia</taxon>
        <taxon>Pterioida</taxon>
        <taxon>Pterioidea</taxon>
        <taxon>Pteriidae</taxon>
        <taxon>Pinctada</taxon>
    </lineage>
</organism>
<dbReference type="EMBL" id="VSWD01000004">
    <property type="protein sequence ID" value="KAK3105246.1"/>
    <property type="molecule type" value="Genomic_DNA"/>
</dbReference>
<accession>A0AA89C8C5</accession>
<gene>
    <name evidence="1" type="ORF">FSP39_020699</name>
</gene>
<evidence type="ECO:0000313" key="2">
    <source>
        <dbReference type="Proteomes" id="UP001186944"/>
    </source>
</evidence>
<reference evidence="1" key="1">
    <citation type="submission" date="2019-08" db="EMBL/GenBank/DDBJ databases">
        <title>The improved chromosome-level genome for the pearl oyster Pinctada fucata martensii using PacBio sequencing and Hi-C.</title>
        <authorList>
            <person name="Zheng Z."/>
        </authorList>
    </citation>
    <scope>NUCLEOTIDE SEQUENCE</scope>
    <source>
        <strain evidence="1">ZZ-2019</strain>
        <tissue evidence="1">Adductor muscle</tissue>
    </source>
</reference>
<name>A0AA89C8C5_PINIB</name>
<keyword evidence="2" id="KW-1185">Reference proteome</keyword>
<dbReference type="AlphaFoldDB" id="A0AA89C8C5"/>
<sequence>TIVHIFDNAPQDAKTSNTVLENALALFHEKCPDVTCAYLRSDNAGCFHGYASIYGILSININSSIQVKRMDFSDPQGGKSICDRRAAHIKSAIQKFVNEGNDVKSAKEFLTAVKESRVGRITIVHANPPTQAAVDVNEGKLKTS</sequence>
<protein>
    <submittedName>
        <fullName evidence="1">Uncharacterized protein</fullName>
    </submittedName>
</protein>
<evidence type="ECO:0000313" key="1">
    <source>
        <dbReference type="EMBL" id="KAK3105246.1"/>
    </source>
</evidence>
<dbReference type="PANTHER" id="PTHR33845:SF1">
    <property type="entry name" value="C2H2-TYPE DOMAIN-CONTAINING PROTEIN"/>
    <property type="match status" value="1"/>
</dbReference>
<feature type="non-terminal residue" evidence="1">
    <location>
        <position position="1"/>
    </location>
</feature>
<dbReference type="Proteomes" id="UP001186944">
    <property type="component" value="Unassembled WGS sequence"/>
</dbReference>
<dbReference type="PANTHER" id="PTHR33845">
    <property type="entry name" value="C2H2-TYPE DOMAIN-CONTAINING PROTEIN"/>
    <property type="match status" value="1"/>
</dbReference>
<comment type="caution">
    <text evidence="1">The sequence shown here is derived from an EMBL/GenBank/DDBJ whole genome shotgun (WGS) entry which is preliminary data.</text>
</comment>
<proteinExistence type="predicted"/>